<dbReference type="Proteomes" id="UP000006868">
    <property type="component" value="Plasmid pSC2"/>
</dbReference>
<protein>
    <submittedName>
        <fullName evidence="1">Uncharacterized protein</fullName>
    </submittedName>
</protein>
<dbReference type="AlphaFoldDB" id="E3EJP4"/>
<dbReference type="KEGG" id="ppm:PPSC2_26925"/>
<keyword evidence="1" id="KW-0614">Plasmid</keyword>
<organism evidence="1 2">
    <name type="scientific">Paenibacillus polymyxa (strain SC2)</name>
    <name type="common">Bacillus polymyxa</name>
    <dbReference type="NCBI Taxonomy" id="886882"/>
    <lineage>
        <taxon>Bacteria</taxon>
        <taxon>Bacillati</taxon>
        <taxon>Bacillota</taxon>
        <taxon>Bacilli</taxon>
        <taxon>Bacillales</taxon>
        <taxon>Paenibacillaceae</taxon>
        <taxon>Paenibacillus</taxon>
    </lineage>
</organism>
<proteinExistence type="predicted"/>
<dbReference type="RefSeq" id="WP_013386056.1">
    <property type="nucleotide sequence ID" value="NC_014628.2"/>
</dbReference>
<evidence type="ECO:0000313" key="2">
    <source>
        <dbReference type="Proteomes" id="UP000006868"/>
    </source>
</evidence>
<dbReference type="HOGENOM" id="CLU_2438065_0_0_9"/>
<evidence type="ECO:0000313" key="1">
    <source>
        <dbReference type="EMBL" id="ADO59642.1"/>
    </source>
</evidence>
<gene>
    <name evidence="1" type="ORF">PPSC2_26925</name>
</gene>
<sequence length="90" mass="10518">MMNRKQLQEWLNQFPEEAIVCTDTNNHYSTDGIRYGTMVECGDENNKLKLLFIGNTRHVGKLIDGEGRFENHEYNLKGLRLLNAVYVKRD</sequence>
<name>E3EJP4_PAEPS</name>
<dbReference type="PATRIC" id="fig|886882.15.peg.5693"/>
<accession>E3EJP4</accession>
<reference evidence="1 2" key="1">
    <citation type="journal article" date="2011" name="J. Bacteriol.">
        <title>Complete genome sequence of Paenibacillus polymyxa SC2, a strain of plant growth-promoting Rhizobacterium with broad-spectrum antimicrobial activity.</title>
        <authorList>
            <person name="Ma M."/>
            <person name="Wang C."/>
            <person name="Ding Y."/>
            <person name="Li L."/>
            <person name="Shen D."/>
            <person name="Jiang X."/>
            <person name="Guan D."/>
            <person name="Cao F."/>
            <person name="Chen H."/>
            <person name="Feng R."/>
            <person name="Wang X."/>
            <person name="Ge Y."/>
            <person name="Yao L."/>
            <person name="Bing X."/>
            <person name="Yang X."/>
            <person name="Li J."/>
            <person name="Du B."/>
        </authorList>
    </citation>
    <scope>NUCLEOTIDE SEQUENCE [LARGE SCALE GENOMIC DNA]</scope>
    <source>
        <strain evidence="1 2">SC2</strain>
        <plasmid evidence="2">pSC2</plasmid>
    </source>
</reference>
<dbReference type="EMBL" id="CP002214">
    <property type="protein sequence ID" value="ADO59642.1"/>
    <property type="molecule type" value="Genomic_DNA"/>
</dbReference>
<geneLocation type="plasmid" evidence="1 2">
    <name>pSC2</name>
</geneLocation>